<protein>
    <recommendedName>
        <fullName evidence="6">O-antigen ligase-related domain-containing protein</fullName>
    </recommendedName>
</protein>
<feature type="transmembrane region" description="Helical" evidence="5">
    <location>
        <begin position="313"/>
        <end position="335"/>
    </location>
</feature>
<sequence>MKIYNLNLNIKQLLYIIIVYPFYKPYFFSVLGIMPFVNQLLFAISLIIIGLFYIIKLPRINFNIGICFIIFYYLLILVSSIISNSLNSEYYSLFAFSIGFGLLVNNSLKSKNEFLYFLSAIYFLLYIYVVTNLFTMLVYPNGIPSITNNINFPQYVFGNTNSVIKVVLPGLCFAFLYDLLKFKKIRMKSWLLLLMVWITFINSWSVTAVIGCLVFTFFVVYKRSGKNLSFFNYFSMLVMSLVVFIMVVVLKHESNFLQNIVGLFGKSLTFSNRDVLWINAINSIKSSPIWGYGVQSSEVIWQYIGNVHGSHNYYLDTAFRGGLVSLVFLIIGLFYFGRNISKCKNNLVKRVLIGTCCAYFVMWISEPFLSTEYLMFSIFFVLIPRIETISTYYYDA</sequence>
<feature type="transmembrane region" description="Helical" evidence="5">
    <location>
        <begin position="230"/>
        <end position="250"/>
    </location>
</feature>
<feature type="transmembrane region" description="Helical" evidence="5">
    <location>
        <begin position="36"/>
        <end position="55"/>
    </location>
</feature>
<dbReference type="InterPro" id="IPR007016">
    <property type="entry name" value="O-antigen_ligase-rel_domated"/>
</dbReference>
<evidence type="ECO:0000256" key="1">
    <source>
        <dbReference type="ARBA" id="ARBA00004141"/>
    </source>
</evidence>
<feature type="transmembrane region" description="Helical" evidence="5">
    <location>
        <begin position="162"/>
        <end position="180"/>
    </location>
</feature>
<keyword evidence="4 5" id="KW-0472">Membrane</keyword>
<dbReference type="EMBL" id="PISD01000030">
    <property type="protein sequence ID" value="PKG28355.1"/>
    <property type="molecule type" value="Genomic_DNA"/>
</dbReference>
<dbReference type="GO" id="GO:0016020">
    <property type="term" value="C:membrane"/>
    <property type="evidence" value="ECO:0007669"/>
    <property type="project" value="UniProtKB-SubCell"/>
</dbReference>
<comment type="caution">
    <text evidence="7">The sequence shown here is derived from an EMBL/GenBank/DDBJ whole genome shotgun (WGS) entry which is preliminary data.</text>
</comment>
<name>A0A2N0ZFS5_9BACI</name>
<evidence type="ECO:0000259" key="6">
    <source>
        <dbReference type="Pfam" id="PF04932"/>
    </source>
</evidence>
<evidence type="ECO:0000313" key="8">
    <source>
        <dbReference type="Proteomes" id="UP000233343"/>
    </source>
</evidence>
<evidence type="ECO:0000256" key="5">
    <source>
        <dbReference type="SAM" id="Phobius"/>
    </source>
</evidence>
<feature type="transmembrane region" description="Helical" evidence="5">
    <location>
        <begin position="115"/>
        <end position="139"/>
    </location>
</feature>
<evidence type="ECO:0000256" key="2">
    <source>
        <dbReference type="ARBA" id="ARBA00022692"/>
    </source>
</evidence>
<keyword evidence="2 5" id="KW-0812">Transmembrane</keyword>
<organism evidence="7 8">
    <name type="scientific">Cytobacillus horneckiae</name>
    <dbReference type="NCBI Taxonomy" id="549687"/>
    <lineage>
        <taxon>Bacteria</taxon>
        <taxon>Bacillati</taxon>
        <taxon>Bacillota</taxon>
        <taxon>Bacilli</taxon>
        <taxon>Bacillales</taxon>
        <taxon>Bacillaceae</taxon>
        <taxon>Cytobacillus</taxon>
    </lineage>
</organism>
<evidence type="ECO:0000256" key="4">
    <source>
        <dbReference type="ARBA" id="ARBA00023136"/>
    </source>
</evidence>
<dbReference type="PANTHER" id="PTHR37422:SF13">
    <property type="entry name" value="LIPOPOLYSACCHARIDE BIOSYNTHESIS PROTEIN PA4999-RELATED"/>
    <property type="match status" value="1"/>
</dbReference>
<dbReference type="PANTHER" id="PTHR37422">
    <property type="entry name" value="TEICHURONIC ACID BIOSYNTHESIS PROTEIN TUAE"/>
    <property type="match status" value="1"/>
</dbReference>
<feature type="domain" description="O-antigen ligase-related" evidence="6">
    <location>
        <begin position="191"/>
        <end position="330"/>
    </location>
</feature>
<proteinExistence type="predicted"/>
<keyword evidence="8" id="KW-1185">Reference proteome</keyword>
<gene>
    <name evidence="7" type="ORF">CWS20_14195</name>
</gene>
<feature type="transmembrane region" description="Helical" evidence="5">
    <location>
        <begin position="62"/>
        <end position="84"/>
    </location>
</feature>
<accession>A0A2N0ZFS5</accession>
<comment type="subcellular location">
    <subcellularLocation>
        <location evidence="1">Membrane</location>
        <topology evidence="1">Multi-pass membrane protein</topology>
    </subcellularLocation>
</comment>
<dbReference type="RefSeq" id="WP_066189336.1">
    <property type="nucleotide sequence ID" value="NZ_JAMAUX010000004.1"/>
</dbReference>
<evidence type="ECO:0000313" key="7">
    <source>
        <dbReference type="EMBL" id="PKG28355.1"/>
    </source>
</evidence>
<reference evidence="7 8" key="1">
    <citation type="journal article" date="2010" name="Int. J. Syst. Evol. Microbiol.">
        <title>Bacillus horneckiae sp. nov., isolated from a spacecraft-assembly clean room.</title>
        <authorList>
            <person name="Vaishampayan P."/>
            <person name="Probst A."/>
            <person name="Krishnamurthi S."/>
            <person name="Ghosh S."/>
            <person name="Osman S."/>
            <person name="McDowall A."/>
            <person name="Ruckmani A."/>
            <person name="Mayilraj S."/>
            <person name="Venkateswaran K."/>
        </authorList>
    </citation>
    <scope>NUCLEOTIDE SEQUENCE [LARGE SCALE GENOMIC DNA]</scope>
    <source>
        <strain evidence="8">1PO1SC</strain>
    </source>
</reference>
<feature type="transmembrane region" description="Helical" evidence="5">
    <location>
        <begin position="192"/>
        <end position="218"/>
    </location>
</feature>
<dbReference type="Proteomes" id="UP000233343">
    <property type="component" value="Unassembled WGS sequence"/>
</dbReference>
<dbReference type="InterPro" id="IPR051533">
    <property type="entry name" value="WaaL-like"/>
</dbReference>
<feature type="transmembrane region" description="Helical" evidence="5">
    <location>
        <begin position="12"/>
        <end position="30"/>
    </location>
</feature>
<dbReference type="Pfam" id="PF04932">
    <property type="entry name" value="Wzy_C"/>
    <property type="match status" value="1"/>
</dbReference>
<keyword evidence="3 5" id="KW-1133">Transmembrane helix</keyword>
<evidence type="ECO:0000256" key="3">
    <source>
        <dbReference type="ARBA" id="ARBA00022989"/>
    </source>
</evidence>
<dbReference type="AlphaFoldDB" id="A0A2N0ZFS5"/>